<dbReference type="PANTHER" id="PTHR42756:SF1">
    <property type="entry name" value="TRANSCRIPTIONAL REPRESSOR OF EMRAB OPERON"/>
    <property type="match status" value="1"/>
</dbReference>
<dbReference type="GO" id="GO:0003677">
    <property type="term" value="F:DNA binding"/>
    <property type="evidence" value="ECO:0007669"/>
    <property type="project" value="UniProtKB-KW"/>
</dbReference>
<dbReference type="InterPro" id="IPR036390">
    <property type="entry name" value="WH_DNA-bd_sf"/>
</dbReference>
<evidence type="ECO:0000256" key="2">
    <source>
        <dbReference type="ARBA" id="ARBA00023125"/>
    </source>
</evidence>
<dbReference type="PRINTS" id="PR00598">
    <property type="entry name" value="HTHMARR"/>
</dbReference>
<evidence type="ECO:0000256" key="4">
    <source>
        <dbReference type="SAM" id="MobiDB-lite"/>
    </source>
</evidence>
<proteinExistence type="predicted"/>
<feature type="domain" description="HTH marR-type" evidence="5">
    <location>
        <begin position="19"/>
        <end position="151"/>
    </location>
</feature>
<dbReference type="Proteomes" id="UP000315252">
    <property type="component" value="Unassembled WGS sequence"/>
</dbReference>
<dbReference type="RefSeq" id="WP_142896705.1">
    <property type="nucleotide sequence ID" value="NZ_ML660055.1"/>
</dbReference>
<evidence type="ECO:0000259" key="5">
    <source>
        <dbReference type="PROSITE" id="PS50995"/>
    </source>
</evidence>
<protein>
    <submittedName>
        <fullName evidence="6">MarR family transcriptional regulator</fullName>
    </submittedName>
</protein>
<accession>A0A545TQN2</accession>
<evidence type="ECO:0000256" key="3">
    <source>
        <dbReference type="ARBA" id="ARBA00023163"/>
    </source>
</evidence>
<evidence type="ECO:0000313" key="6">
    <source>
        <dbReference type="EMBL" id="TQV79529.1"/>
    </source>
</evidence>
<keyword evidence="7" id="KW-1185">Reference proteome</keyword>
<dbReference type="InterPro" id="IPR036388">
    <property type="entry name" value="WH-like_DNA-bd_sf"/>
</dbReference>
<comment type="caution">
    <text evidence="6">The sequence shown here is derived from an EMBL/GenBank/DDBJ whole genome shotgun (WGS) entry which is preliminary data.</text>
</comment>
<gene>
    <name evidence="6" type="ORF">FKG95_12415</name>
</gene>
<dbReference type="PROSITE" id="PS50995">
    <property type="entry name" value="HTH_MARR_2"/>
    <property type="match status" value="1"/>
</dbReference>
<sequence length="179" mass="20417">MTSLQQLKLTEDSAAPFVDSYLLYLLAAASHALSSQFHTEVKAQGVKVQTWRVLACLIDRPGLMLTELAQFVLLEQSHLTKIIDQLQISGLVDKQHDTTDRRKIKIYITDRGRELVAPLITTAKSHEREATEVLTRAEEKNLKAILHKLIRQQRQARRRSDPKEGRQLEPIGTRSEREA</sequence>
<dbReference type="InterPro" id="IPR000835">
    <property type="entry name" value="HTH_MarR-typ"/>
</dbReference>
<keyword evidence="2" id="KW-0238">DNA-binding</keyword>
<evidence type="ECO:0000256" key="1">
    <source>
        <dbReference type="ARBA" id="ARBA00023015"/>
    </source>
</evidence>
<feature type="compositionally biased region" description="Basic and acidic residues" evidence="4">
    <location>
        <begin position="158"/>
        <end position="167"/>
    </location>
</feature>
<dbReference type="Pfam" id="PF01047">
    <property type="entry name" value="MarR"/>
    <property type="match status" value="1"/>
</dbReference>
<dbReference type="EMBL" id="VHSH01000004">
    <property type="protein sequence ID" value="TQV79529.1"/>
    <property type="molecule type" value="Genomic_DNA"/>
</dbReference>
<dbReference type="AlphaFoldDB" id="A0A545TQN2"/>
<dbReference type="SUPFAM" id="SSF46785">
    <property type="entry name" value="Winged helix' DNA-binding domain"/>
    <property type="match status" value="1"/>
</dbReference>
<feature type="region of interest" description="Disordered" evidence="4">
    <location>
        <begin position="151"/>
        <end position="179"/>
    </location>
</feature>
<dbReference type="GO" id="GO:0003700">
    <property type="term" value="F:DNA-binding transcription factor activity"/>
    <property type="evidence" value="ECO:0007669"/>
    <property type="project" value="InterPro"/>
</dbReference>
<keyword evidence="3" id="KW-0804">Transcription</keyword>
<dbReference type="SMART" id="SM00347">
    <property type="entry name" value="HTH_MARR"/>
    <property type="match status" value="1"/>
</dbReference>
<name>A0A545TQN2_9PROT</name>
<dbReference type="PANTHER" id="PTHR42756">
    <property type="entry name" value="TRANSCRIPTIONAL REGULATOR, MARR"/>
    <property type="match status" value="1"/>
</dbReference>
<reference evidence="6 7" key="1">
    <citation type="submission" date="2019-06" db="EMBL/GenBank/DDBJ databases">
        <title>Whole genome sequence for Rhodospirillaceae sp. R148.</title>
        <authorList>
            <person name="Wang G."/>
        </authorList>
    </citation>
    <scope>NUCLEOTIDE SEQUENCE [LARGE SCALE GENOMIC DNA]</scope>
    <source>
        <strain evidence="6 7">R148</strain>
    </source>
</reference>
<dbReference type="Gene3D" id="1.10.10.10">
    <property type="entry name" value="Winged helix-like DNA-binding domain superfamily/Winged helix DNA-binding domain"/>
    <property type="match status" value="1"/>
</dbReference>
<keyword evidence="1" id="KW-0805">Transcription regulation</keyword>
<dbReference type="OrthoDB" id="511972at2"/>
<evidence type="ECO:0000313" key="7">
    <source>
        <dbReference type="Proteomes" id="UP000315252"/>
    </source>
</evidence>
<organism evidence="6 7">
    <name type="scientific">Denitrobaculum tricleocarpae</name>
    <dbReference type="NCBI Taxonomy" id="2591009"/>
    <lineage>
        <taxon>Bacteria</taxon>
        <taxon>Pseudomonadati</taxon>
        <taxon>Pseudomonadota</taxon>
        <taxon>Alphaproteobacteria</taxon>
        <taxon>Rhodospirillales</taxon>
        <taxon>Rhodospirillaceae</taxon>
        <taxon>Denitrobaculum</taxon>
    </lineage>
</organism>